<dbReference type="EMBL" id="LCYC01000064">
    <property type="protein sequence ID" value="KWV69814.1"/>
    <property type="molecule type" value="Genomic_DNA"/>
</dbReference>
<accession>A0A109KIE8</accession>
<dbReference type="Proteomes" id="UP000063434">
    <property type="component" value="Unassembled WGS sequence"/>
</dbReference>
<name>A0A109KIE8_PSEFL</name>
<reference evidence="1 2" key="1">
    <citation type="submission" date="2015-05" db="EMBL/GenBank/DDBJ databases">
        <title>A genomic and transcriptomic approach to investigate the blue pigment phenotype in Pseudomonas fluorescens.</title>
        <authorList>
            <person name="Andreani N.A."/>
            <person name="Cardazzo B."/>
        </authorList>
    </citation>
    <scope>NUCLEOTIDE SEQUENCE [LARGE SCALE GENOMIC DNA]</scope>
    <source>
        <strain evidence="1 2">Ps_40</strain>
    </source>
</reference>
<dbReference type="AntiFam" id="ANF00178">
    <property type="entry name" value="Shadow ORF (opposite dhbF)"/>
</dbReference>
<dbReference type="AlphaFoldDB" id="A0A109KIE8"/>
<gene>
    <name evidence="1" type="ORF">PFL603g_06261</name>
</gene>
<comment type="caution">
    <text evidence="1">The sequence shown here is derived from an EMBL/GenBank/DDBJ whole genome shotgun (WGS) entry which is preliminary data.</text>
</comment>
<sequence length="253" mass="28194">MEHVGDAFQRVGRVQRHIGGTGLEDRVQADDHVQATLHADRHPRLGLHTQRLQMMGQLVGTRVQFGIAQLLLARLQGNGMGRAQHLGFKHAVQGLVEVVANGGSVEIHQQLPTLARVYQRHVRQHRLIVIDHGLQHAGEVADVTLHRRFVKQGHGIFQRTENAALHFPQVQRQVELGEMAVLDNALQGQVIQGQSRRVAVLPAQQGLEQRAVGQAAWRSGDFHHLFEGQVLMGLGLQRQRLDPRQQRLGAQLA</sequence>
<proteinExistence type="predicted"/>
<evidence type="ECO:0000313" key="2">
    <source>
        <dbReference type="Proteomes" id="UP000063434"/>
    </source>
</evidence>
<organism evidence="1 2">
    <name type="scientific">Pseudomonas fluorescens</name>
    <dbReference type="NCBI Taxonomy" id="294"/>
    <lineage>
        <taxon>Bacteria</taxon>
        <taxon>Pseudomonadati</taxon>
        <taxon>Pseudomonadota</taxon>
        <taxon>Gammaproteobacteria</taxon>
        <taxon>Pseudomonadales</taxon>
        <taxon>Pseudomonadaceae</taxon>
        <taxon>Pseudomonas</taxon>
    </lineage>
</organism>
<protein>
    <submittedName>
        <fullName evidence="1">Uncharacterized protein</fullName>
    </submittedName>
</protein>
<evidence type="ECO:0000313" key="1">
    <source>
        <dbReference type="EMBL" id="KWV69814.1"/>
    </source>
</evidence>